<dbReference type="SUPFAM" id="SSF48695">
    <property type="entry name" value="Multiheme cytochromes"/>
    <property type="match status" value="1"/>
</dbReference>
<reference evidence="4 5" key="1">
    <citation type="journal article" date="2016" name="Nat. Commun.">
        <title>Thousands of microbial genomes shed light on interconnected biogeochemical processes in an aquifer system.</title>
        <authorList>
            <person name="Anantharaman K."/>
            <person name="Brown C.T."/>
            <person name="Hug L.A."/>
            <person name="Sharon I."/>
            <person name="Castelle C.J."/>
            <person name="Probst A.J."/>
            <person name="Thomas B.C."/>
            <person name="Singh A."/>
            <person name="Wilkins M.J."/>
            <person name="Karaoz U."/>
            <person name="Brodie E.L."/>
            <person name="Williams K.H."/>
            <person name="Hubbard S.S."/>
            <person name="Banfield J.F."/>
        </authorList>
    </citation>
    <scope>NUCLEOTIDE SEQUENCE [LARGE SCALE GENOMIC DNA]</scope>
</reference>
<dbReference type="Gene3D" id="1.10.1130.10">
    <property type="entry name" value="Flavocytochrome C3, Chain A"/>
    <property type="match status" value="1"/>
</dbReference>
<organism evidence="4 5">
    <name type="scientific">Candidatus Aquicultor primus</name>
    <dbReference type="NCBI Taxonomy" id="1797195"/>
    <lineage>
        <taxon>Bacteria</taxon>
        <taxon>Bacillati</taxon>
        <taxon>Actinomycetota</taxon>
        <taxon>Candidatus Aquicultoria</taxon>
        <taxon>Candidatus Aquicultorales</taxon>
        <taxon>Candidatus Aquicultoraceae</taxon>
        <taxon>Candidatus Aquicultor</taxon>
    </lineage>
</organism>
<evidence type="ECO:0000313" key="5">
    <source>
        <dbReference type="Proteomes" id="UP000178086"/>
    </source>
</evidence>
<evidence type="ECO:0000313" key="4">
    <source>
        <dbReference type="EMBL" id="OFW33259.1"/>
    </source>
</evidence>
<evidence type="ECO:0000259" key="3">
    <source>
        <dbReference type="Pfam" id="PF13435"/>
    </source>
</evidence>
<feature type="chain" id="PRO_5038633272" description="Cytochrome c-552/4 domain-containing protein" evidence="2">
    <location>
        <begin position="21"/>
        <end position="439"/>
    </location>
</feature>
<accession>A0A1F2UJS0</accession>
<dbReference type="Proteomes" id="UP000178086">
    <property type="component" value="Unassembled WGS sequence"/>
</dbReference>
<sequence>MLKRITVLVLASFITLSLTACGTKEQPVKSSNLSASFGLFKSEQFTPTDVCVTCHVELHSQWSGSMHNNAFRDPVFQKVYQFAVEDTDGDRVVEDFCIVCHSPVGFMSGEIPPPDGSKLSEIAKNGVQCDLCHTVSASTGIGNFALKASPGNTKRAQFKDAVSPYHETEFSGLHTTAEFCGMCHNVNHPVNNLSLEKTYTEWKEGPYAKEGIQCQDCHMTPGPGVTKPNPGKAAIMGPDRPHIYTHSIVGGNVAVPTLLGSAEHARLAEERLKSAATVEILPLTKFKPGTENTLQVKVTNKGAGHYLPTGLTETRQMWLQIKVTDGTGKTHFSSGGLNKDGSIEKNSIVYNTVAADETGKATHKVWRAEKILSDYRIPPRQSVTEKYQASIPNGAKGPFTVSAMLRYRSAPQGLIHELFGEEEVQLPITDMAGDSIVVK</sequence>
<dbReference type="PANTHER" id="PTHR35038">
    <property type="entry name" value="DISSIMILATORY SULFITE REDUCTASE SIRA"/>
    <property type="match status" value="1"/>
</dbReference>
<gene>
    <name evidence="4" type="ORF">A2074_05030</name>
</gene>
<dbReference type="GO" id="GO:0016491">
    <property type="term" value="F:oxidoreductase activity"/>
    <property type="evidence" value="ECO:0007669"/>
    <property type="project" value="TreeGrafter"/>
</dbReference>
<feature type="domain" description="Cytochrome c-552/4" evidence="3">
    <location>
        <begin position="50"/>
        <end position="134"/>
    </location>
</feature>
<protein>
    <recommendedName>
        <fullName evidence="3">Cytochrome c-552/4 domain-containing protein</fullName>
    </recommendedName>
</protein>
<dbReference type="InterPro" id="IPR051829">
    <property type="entry name" value="Multiheme_Cytochr_ET"/>
</dbReference>
<dbReference type="PANTHER" id="PTHR35038:SF8">
    <property type="entry name" value="C-TYPE POLYHEME CYTOCHROME OMCC"/>
    <property type="match status" value="1"/>
</dbReference>
<evidence type="ECO:0000256" key="2">
    <source>
        <dbReference type="SAM" id="SignalP"/>
    </source>
</evidence>
<name>A0A1F2UJS0_9ACTN</name>
<feature type="signal peptide" evidence="2">
    <location>
        <begin position="1"/>
        <end position="20"/>
    </location>
</feature>
<evidence type="ECO:0000256" key="1">
    <source>
        <dbReference type="ARBA" id="ARBA00022729"/>
    </source>
</evidence>
<comment type="caution">
    <text evidence="4">The sequence shown here is derived from an EMBL/GenBank/DDBJ whole genome shotgun (WGS) entry which is preliminary data.</text>
</comment>
<dbReference type="AlphaFoldDB" id="A0A1F2UJS0"/>
<dbReference type="Pfam" id="PF13435">
    <property type="entry name" value="Cytochrome_C554"/>
    <property type="match status" value="1"/>
</dbReference>
<dbReference type="EMBL" id="MELI01000071">
    <property type="protein sequence ID" value="OFW33259.1"/>
    <property type="molecule type" value="Genomic_DNA"/>
</dbReference>
<proteinExistence type="predicted"/>
<dbReference type="InterPro" id="IPR036280">
    <property type="entry name" value="Multihaem_cyt_sf"/>
</dbReference>
<dbReference type="InterPro" id="IPR023155">
    <property type="entry name" value="Cyt_c-552/4"/>
</dbReference>
<keyword evidence="1 2" id="KW-0732">Signal</keyword>
<dbReference type="PROSITE" id="PS51257">
    <property type="entry name" value="PROKAR_LIPOPROTEIN"/>
    <property type="match status" value="1"/>
</dbReference>